<gene>
    <name evidence="1" type="ORF">EJ08DRAFT_694208</name>
</gene>
<protein>
    <submittedName>
        <fullName evidence="1">Uncharacterized protein</fullName>
    </submittedName>
</protein>
<dbReference type="Proteomes" id="UP000800235">
    <property type="component" value="Unassembled WGS sequence"/>
</dbReference>
<accession>A0A9P4NYJ6</accession>
<evidence type="ECO:0000313" key="2">
    <source>
        <dbReference type="Proteomes" id="UP000800235"/>
    </source>
</evidence>
<evidence type="ECO:0000313" key="1">
    <source>
        <dbReference type="EMBL" id="KAF2433723.1"/>
    </source>
</evidence>
<sequence length="60" mass="6666">MNNPNAPVGQKDDYGDKALSMGQKKLGMKENKALNEKITDTLRGFYEKFTGKKVSSKISN</sequence>
<name>A0A9P4NYJ6_9PEZI</name>
<keyword evidence="2" id="KW-1185">Reference proteome</keyword>
<organism evidence="1 2">
    <name type="scientific">Tothia fuscella</name>
    <dbReference type="NCBI Taxonomy" id="1048955"/>
    <lineage>
        <taxon>Eukaryota</taxon>
        <taxon>Fungi</taxon>
        <taxon>Dikarya</taxon>
        <taxon>Ascomycota</taxon>
        <taxon>Pezizomycotina</taxon>
        <taxon>Dothideomycetes</taxon>
        <taxon>Pleosporomycetidae</taxon>
        <taxon>Venturiales</taxon>
        <taxon>Cylindrosympodiaceae</taxon>
        <taxon>Tothia</taxon>
    </lineage>
</organism>
<dbReference type="AlphaFoldDB" id="A0A9P4NYJ6"/>
<comment type="caution">
    <text evidence="1">The sequence shown here is derived from an EMBL/GenBank/DDBJ whole genome shotgun (WGS) entry which is preliminary data.</text>
</comment>
<reference evidence="1" key="1">
    <citation type="journal article" date="2020" name="Stud. Mycol.">
        <title>101 Dothideomycetes genomes: a test case for predicting lifestyles and emergence of pathogens.</title>
        <authorList>
            <person name="Haridas S."/>
            <person name="Albert R."/>
            <person name="Binder M."/>
            <person name="Bloem J."/>
            <person name="Labutti K."/>
            <person name="Salamov A."/>
            <person name="Andreopoulos B."/>
            <person name="Baker S."/>
            <person name="Barry K."/>
            <person name="Bills G."/>
            <person name="Bluhm B."/>
            <person name="Cannon C."/>
            <person name="Castanera R."/>
            <person name="Culley D."/>
            <person name="Daum C."/>
            <person name="Ezra D."/>
            <person name="Gonzalez J."/>
            <person name="Henrissat B."/>
            <person name="Kuo A."/>
            <person name="Liang C."/>
            <person name="Lipzen A."/>
            <person name="Lutzoni F."/>
            <person name="Magnuson J."/>
            <person name="Mondo S."/>
            <person name="Nolan M."/>
            <person name="Ohm R."/>
            <person name="Pangilinan J."/>
            <person name="Park H.-J."/>
            <person name="Ramirez L."/>
            <person name="Alfaro M."/>
            <person name="Sun H."/>
            <person name="Tritt A."/>
            <person name="Yoshinaga Y."/>
            <person name="Zwiers L.-H."/>
            <person name="Turgeon B."/>
            <person name="Goodwin S."/>
            <person name="Spatafora J."/>
            <person name="Crous P."/>
            <person name="Grigoriev I."/>
        </authorList>
    </citation>
    <scope>NUCLEOTIDE SEQUENCE</scope>
    <source>
        <strain evidence="1">CBS 130266</strain>
    </source>
</reference>
<dbReference type="OrthoDB" id="3050608at2759"/>
<proteinExistence type="predicted"/>
<dbReference type="EMBL" id="MU007019">
    <property type="protein sequence ID" value="KAF2433723.1"/>
    <property type="molecule type" value="Genomic_DNA"/>
</dbReference>